<dbReference type="PANTHER" id="PTHR43377">
    <property type="entry name" value="BILIVERDIN REDUCTASE A"/>
    <property type="match status" value="1"/>
</dbReference>
<protein>
    <submittedName>
        <fullName evidence="3">Predicted dehydrogenase</fullName>
    </submittedName>
</protein>
<name>A0A1I5UYY3_9EURY</name>
<feature type="domain" description="Gfo/Idh/MocA-like oxidoreductase N-terminal" evidence="1">
    <location>
        <begin position="1"/>
        <end position="106"/>
    </location>
</feature>
<evidence type="ECO:0000259" key="1">
    <source>
        <dbReference type="Pfam" id="PF01408"/>
    </source>
</evidence>
<dbReference type="AlphaFoldDB" id="A0A1I5UYY3"/>
<dbReference type="InterPro" id="IPR000683">
    <property type="entry name" value="Gfo/Idh/MocA-like_OxRdtase_N"/>
</dbReference>
<evidence type="ECO:0000313" key="3">
    <source>
        <dbReference type="EMBL" id="SFQ00485.1"/>
    </source>
</evidence>
<dbReference type="Gene3D" id="3.40.50.720">
    <property type="entry name" value="NAD(P)-binding Rossmann-like Domain"/>
    <property type="match status" value="1"/>
</dbReference>
<dbReference type="Pfam" id="PF22725">
    <property type="entry name" value="GFO_IDH_MocA_C3"/>
    <property type="match status" value="1"/>
</dbReference>
<accession>A0A1I5UYY3</accession>
<evidence type="ECO:0000313" key="4">
    <source>
        <dbReference type="Proteomes" id="UP000183769"/>
    </source>
</evidence>
<proteinExistence type="predicted"/>
<feature type="domain" description="GFO/IDH/MocA-like oxidoreductase" evidence="2">
    <location>
        <begin position="143"/>
        <end position="213"/>
    </location>
</feature>
<dbReference type="SUPFAM" id="SSF51735">
    <property type="entry name" value="NAD(P)-binding Rossmann-fold domains"/>
    <property type="match status" value="1"/>
</dbReference>
<dbReference type="Gene3D" id="3.30.360.10">
    <property type="entry name" value="Dihydrodipicolinate Reductase, domain 2"/>
    <property type="match status" value="1"/>
</dbReference>
<reference evidence="4" key="1">
    <citation type="submission" date="2016-10" db="EMBL/GenBank/DDBJ databases">
        <authorList>
            <person name="Varghese N."/>
            <person name="Submissions S."/>
        </authorList>
    </citation>
    <scope>NUCLEOTIDE SEQUENCE [LARGE SCALE GENOMIC DNA]</scope>
    <source>
        <strain evidence="4">CGMCC 1.10329</strain>
    </source>
</reference>
<dbReference type="PANTHER" id="PTHR43377:SF1">
    <property type="entry name" value="BILIVERDIN REDUCTASE A"/>
    <property type="match status" value="1"/>
</dbReference>
<dbReference type="SUPFAM" id="SSF55347">
    <property type="entry name" value="Glyceraldehyde-3-phosphate dehydrogenase-like, C-terminal domain"/>
    <property type="match status" value="1"/>
</dbReference>
<dbReference type="GO" id="GO:0000166">
    <property type="term" value="F:nucleotide binding"/>
    <property type="evidence" value="ECO:0007669"/>
    <property type="project" value="InterPro"/>
</dbReference>
<organism evidence="3 4">
    <name type="scientific">Halolamina pelagica</name>
    <dbReference type="NCBI Taxonomy" id="699431"/>
    <lineage>
        <taxon>Archaea</taxon>
        <taxon>Methanobacteriati</taxon>
        <taxon>Methanobacteriota</taxon>
        <taxon>Stenosarchaea group</taxon>
        <taxon>Halobacteria</taxon>
        <taxon>Halobacteriales</taxon>
        <taxon>Haloferacaceae</taxon>
    </lineage>
</organism>
<dbReference type="Proteomes" id="UP000183769">
    <property type="component" value="Unassembled WGS sequence"/>
</dbReference>
<dbReference type="InterPro" id="IPR051450">
    <property type="entry name" value="Gfo/Idh/MocA_Oxidoreductases"/>
</dbReference>
<sequence length="305" mass="33948">MGQHHVRVYEELDEVELVGVADADAERASEIAEEYGTRAIEIQTLVEHIDAVSIAVPTPYHYETAMTCIEHGVNVLIEKPIAASKSEGEKLIEEARSNDVLIQVGHIERFNPAVTALDKVVDKEDIVAIHAERLGPPPEREIHDNAVIDLMIHDADIVLSLAGDEPTTVQSAGTRDNRYATATLQFESGIVATLTASRLTQRKVRKLQITTEENFIEVDYLDKTIDIYRRSVPEFVKHDSGVQYRHESVIERPQVDNNEPLKVELSEFLEAVQNGTRPPVSGSDGLRAFELVTEIDKKAGVKVQE</sequence>
<dbReference type="InterPro" id="IPR036291">
    <property type="entry name" value="NAD(P)-bd_dom_sf"/>
</dbReference>
<dbReference type="Pfam" id="PF01408">
    <property type="entry name" value="GFO_IDH_MocA"/>
    <property type="match status" value="1"/>
</dbReference>
<keyword evidence="4" id="KW-1185">Reference proteome</keyword>
<gene>
    <name evidence="3" type="ORF">SAMN05216277_11538</name>
</gene>
<evidence type="ECO:0000259" key="2">
    <source>
        <dbReference type="Pfam" id="PF22725"/>
    </source>
</evidence>
<dbReference type="InterPro" id="IPR055170">
    <property type="entry name" value="GFO_IDH_MocA-like_dom"/>
</dbReference>
<dbReference type="EMBL" id="FOXI01000015">
    <property type="protein sequence ID" value="SFQ00485.1"/>
    <property type="molecule type" value="Genomic_DNA"/>
</dbReference>